<evidence type="ECO:0000256" key="2">
    <source>
        <dbReference type="ARBA" id="ARBA00022840"/>
    </source>
</evidence>
<dbReference type="GO" id="GO:0005524">
    <property type="term" value="F:ATP binding"/>
    <property type="evidence" value="ECO:0007669"/>
    <property type="project" value="UniProtKB-KW"/>
</dbReference>
<evidence type="ECO:0000256" key="1">
    <source>
        <dbReference type="ARBA" id="ARBA00022741"/>
    </source>
</evidence>
<dbReference type="InterPro" id="IPR000719">
    <property type="entry name" value="Prot_kinase_dom"/>
</dbReference>
<evidence type="ECO:0000313" key="5">
    <source>
        <dbReference type="Proteomes" id="UP001054902"/>
    </source>
</evidence>
<keyword evidence="2" id="KW-0067">ATP-binding</keyword>
<keyword evidence="1" id="KW-0547">Nucleotide-binding</keyword>
<dbReference type="InterPro" id="IPR011009">
    <property type="entry name" value="Kinase-like_dom_sf"/>
</dbReference>
<reference evidence="4 5" key="1">
    <citation type="journal article" date="2021" name="Sci. Rep.">
        <title>The genome of the diatom Chaetoceros tenuissimus carries an ancient integrated fragment of an extant virus.</title>
        <authorList>
            <person name="Hongo Y."/>
            <person name="Kimura K."/>
            <person name="Takaki Y."/>
            <person name="Yoshida Y."/>
            <person name="Baba S."/>
            <person name="Kobayashi G."/>
            <person name="Nagasaki K."/>
            <person name="Hano T."/>
            <person name="Tomaru Y."/>
        </authorList>
    </citation>
    <scope>NUCLEOTIDE SEQUENCE [LARGE SCALE GENOMIC DNA]</scope>
    <source>
        <strain evidence="4 5">NIES-3715</strain>
    </source>
</reference>
<sequence length="601" mass="69596">MSNAIVEAGIRRRGEKFTTPSSVEKTFTNEEEFKFHASPFYCISSVNRICIILLLASLCIFTASAINSNSKKSPRENIYRDIPIRIPSSPNENWILESKFQKPPNEFEQEFGVGFYDWEGYYDEDEEVFHYEYATDQNEPILGELPDNFEQFYSDPILNEYIEEYYQVEEEVDMSGYVYDSEDISDDDWISKSSFTDFFAFDDDVNRWPDLDEEGDPILDEDGNAMAKCRRVDFHRQHHPTCNNIHESMILTRTVNSEGVSDIEGYYLASGSYRDAFRVRQNEAILKVARYWRDLDPDLMEMIRVDSMVMDILSGSPHIVDIYSHCALSVLVEPVNGPSMEDLVLFNLTDSEVKEDLLHPTQKLELALGMAKGVAEIHGYKGGVIAHFDIQIYQFLLEDDLTVRMSDFNRAEPLLYDEIAGEYCAEWLGSAMGILRSPQEYAEIPVDESTDVYSFGNIIYTLLMGDDPFRDDWDLAKESALKGIPPFVPNDVREHSFGEEALSKIMDKCFEYEAHDRVNIFDVVAMLKDAIDLNDLLQKMSVSDLEEMNIEEIEEEIHDFFENIATARVTNRGYYDERLEDIDEEEHYYYSSENLKDELRR</sequence>
<dbReference type="Gene3D" id="1.10.510.10">
    <property type="entry name" value="Transferase(Phosphotransferase) domain 1"/>
    <property type="match status" value="1"/>
</dbReference>
<proteinExistence type="predicted"/>
<evidence type="ECO:0000313" key="4">
    <source>
        <dbReference type="EMBL" id="GFH45872.1"/>
    </source>
</evidence>
<accession>A0AAD3H0B2</accession>
<evidence type="ECO:0000259" key="3">
    <source>
        <dbReference type="PROSITE" id="PS50011"/>
    </source>
</evidence>
<gene>
    <name evidence="4" type="ORF">CTEN210_02346</name>
</gene>
<dbReference type="Proteomes" id="UP001054902">
    <property type="component" value="Unassembled WGS sequence"/>
</dbReference>
<dbReference type="PANTHER" id="PTHR27001">
    <property type="entry name" value="OS01G0253100 PROTEIN"/>
    <property type="match status" value="1"/>
</dbReference>
<feature type="domain" description="Protein kinase" evidence="3">
    <location>
        <begin position="262"/>
        <end position="537"/>
    </location>
</feature>
<dbReference type="SUPFAM" id="SSF56112">
    <property type="entry name" value="Protein kinase-like (PK-like)"/>
    <property type="match status" value="1"/>
</dbReference>
<dbReference type="PANTHER" id="PTHR27001:SF118">
    <property type="entry name" value="OS01G0253100 PROTEIN"/>
    <property type="match status" value="1"/>
</dbReference>
<dbReference type="GO" id="GO:0005886">
    <property type="term" value="C:plasma membrane"/>
    <property type="evidence" value="ECO:0007669"/>
    <property type="project" value="TreeGrafter"/>
</dbReference>
<comment type="caution">
    <text evidence="4">The sequence shown here is derived from an EMBL/GenBank/DDBJ whole genome shotgun (WGS) entry which is preliminary data.</text>
</comment>
<dbReference type="Pfam" id="PF00069">
    <property type="entry name" value="Pkinase"/>
    <property type="match status" value="1"/>
</dbReference>
<keyword evidence="5" id="KW-1185">Reference proteome</keyword>
<dbReference type="PROSITE" id="PS50011">
    <property type="entry name" value="PROTEIN_KINASE_DOM"/>
    <property type="match status" value="1"/>
</dbReference>
<dbReference type="SMART" id="SM00220">
    <property type="entry name" value="S_TKc"/>
    <property type="match status" value="1"/>
</dbReference>
<name>A0AAD3H0B2_9STRA</name>
<organism evidence="4 5">
    <name type="scientific">Chaetoceros tenuissimus</name>
    <dbReference type="NCBI Taxonomy" id="426638"/>
    <lineage>
        <taxon>Eukaryota</taxon>
        <taxon>Sar</taxon>
        <taxon>Stramenopiles</taxon>
        <taxon>Ochrophyta</taxon>
        <taxon>Bacillariophyta</taxon>
        <taxon>Coscinodiscophyceae</taxon>
        <taxon>Chaetocerotophycidae</taxon>
        <taxon>Chaetocerotales</taxon>
        <taxon>Chaetocerotaceae</taxon>
        <taxon>Chaetoceros</taxon>
    </lineage>
</organism>
<dbReference type="GO" id="GO:0004672">
    <property type="term" value="F:protein kinase activity"/>
    <property type="evidence" value="ECO:0007669"/>
    <property type="project" value="InterPro"/>
</dbReference>
<dbReference type="AlphaFoldDB" id="A0AAD3H0B2"/>
<dbReference type="EMBL" id="BLLK01000022">
    <property type="protein sequence ID" value="GFH45872.1"/>
    <property type="molecule type" value="Genomic_DNA"/>
</dbReference>
<protein>
    <recommendedName>
        <fullName evidence="3">Protein kinase domain-containing protein</fullName>
    </recommendedName>
</protein>